<dbReference type="Pfam" id="PF23357">
    <property type="entry name" value="DUF7088"/>
    <property type="match status" value="1"/>
</dbReference>
<evidence type="ECO:0000256" key="1">
    <source>
        <dbReference type="SAM" id="Phobius"/>
    </source>
</evidence>
<comment type="caution">
    <text evidence="4">The sequence shown here is derived from an EMBL/GenBank/DDBJ whole genome shotgun (WGS) entry which is preliminary data.</text>
</comment>
<dbReference type="NCBIfam" id="TIGR03521">
    <property type="entry name" value="GldG"/>
    <property type="match status" value="1"/>
</dbReference>
<keyword evidence="1" id="KW-0812">Transmembrane</keyword>
<keyword evidence="1" id="KW-0472">Membrane</keyword>
<evidence type="ECO:0000259" key="3">
    <source>
        <dbReference type="Pfam" id="PF23357"/>
    </source>
</evidence>
<dbReference type="InterPro" id="IPR019196">
    <property type="entry name" value="ABC_transp_unknown"/>
</dbReference>
<dbReference type="RefSeq" id="WP_034645378.1">
    <property type="nucleotide sequence ID" value="NZ_ARZX01000011.1"/>
</dbReference>
<feature type="transmembrane region" description="Helical" evidence="1">
    <location>
        <begin position="526"/>
        <end position="548"/>
    </location>
</feature>
<organism evidence="4 5">
    <name type="scientific">Cellulophaga geojensis KL-A</name>
    <dbReference type="NCBI Taxonomy" id="1328323"/>
    <lineage>
        <taxon>Bacteria</taxon>
        <taxon>Pseudomonadati</taxon>
        <taxon>Bacteroidota</taxon>
        <taxon>Flavobacteriia</taxon>
        <taxon>Flavobacteriales</taxon>
        <taxon>Flavobacteriaceae</taxon>
        <taxon>Cellulophaga</taxon>
    </lineage>
</organism>
<protein>
    <submittedName>
        <fullName evidence="4">Gliding-associated ABC transporter substrate-binding protein GldG</fullName>
    </submittedName>
</protein>
<name>A0ABP3B6H2_9FLAO</name>
<evidence type="ECO:0000313" key="4">
    <source>
        <dbReference type="EMBL" id="EWH13371.1"/>
    </source>
</evidence>
<accession>A0ABP3B6H2</accession>
<reference evidence="4 5" key="1">
    <citation type="journal article" date="2014" name="Genome Announc.">
        <title>Draft Genome Sequence of the Carrageenan-Degrading Bacterium Cellulophaga sp. Strain KL-A, Isolated from Decaying Marine Algae.</title>
        <authorList>
            <person name="Shan D."/>
            <person name="Ying J."/>
            <person name="Li X."/>
            <person name="Gao Z."/>
            <person name="Wei G."/>
            <person name="Shao Z."/>
        </authorList>
    </citation>
    <scope>NUCLEOTIDE SEQUENCE [LARGE SCALE GENOMIC DNA]</scope>
    <source>
        <strain evidence="4 5">KL-A</strain>
    </source>
</reference>
<dbReference type="Pfam" id="PF09822">
    <property type="entry name" value="ABC_transp_aux"/>
    <property type="match status" value="1"/>
</dbReference>
<keyword evidence="1" id="KW-1133">Transmembrane helix</keyword>
<dbReference type="Proteomes" id="UP000019275">
    <property type="component" value="Unassembled WGS sequence"/>
</dbReference>
<feature type="domain" description="DUF7088" evidence="3">
    <location>
        <begin position="33"/>
        <end position="139"/>
    </location>
</feature>
<sequence length="555" mass="62656">MKKTLTSIAIGIIALVVLNIASNYIYTRIDVTEDSRYTLSSAALQTVQNFTNPVIIDVLLEGQLPGEFVKLQSETKQILEEFKAENSNIKFNFINPLETTGSSENAIAEMQKLGLTPANVTVEENGKVSQEFVFPWAIVNYNNKTVKVALLKNKLGATTEERVTNSIQHLEYSFADAFSKLNIKDKKRIAVIKGNGELQDIYLADYLSTIKEYYNIGAFTLDSVASNPEKTLTQLKEYDLALIAKPTEPFTDKEKYVLDQYIVNGGKSMWLIDNVSMELDSLFNNEGKSLAFPRDLNLKDFFFKYGIRINPALVKDIYATQIVLAQGDGNNSQYNPVPWPFNPMVFSRNDHPINNNLEALRLQFANSIDVLNNNEYNKHILYYSSPLSTVVGTPNIISLDLVNKAPNKEEYNNGNKPLAVLVEGKFKSVYNNRVKPFALKNNKEVGTNNKMLVIADGDVIKNQISKGKPLQLGYDKWTNNAYGNKDFMVNSINYLLDDSGLINIRTKKVAIPFLDKEKIVAQKTKWQLINIALPVVLTLLFGLIFNYYRKHKYGK</sequence>
<evidence type="ECO:0000259" key="2">
    <source>
        <dbReference type="Pfam" id="PF09822"/>
    </source>
</evidence>
<dbReference type="InterPro" id="IPR055396">
    <property type="entry name" value="DUF7088"/>
</dbReference>
<proteinExistence type="predicted"/>
<feature type="domain" description="ABC-type uncharacterised transport system" evidence="2">
    <location>
        <begin position="186"/>
        <end position="491"/>
    </location>
</feature>
<keyword evidence="5" id="KW-1185">Reference proteome</keyword>
<dbReference type="InterPro" id="IPR019863">
    <property type="entry name" value="Motility-assoc_ABC-rel_GldG"/>
</dbReference>
<evidence type="ECO:0000313" key="5">
    <source>
        <dbReference type="Proteomes" id="UP000019275"/>
    </source>
</evidence>
<dbReference type="EMBL" id="ARZX01000011">
    <property type="protein sequence ID" value="EWH13371.1"/>
    <property type="molecule type" value="Genomic_DNA"/>
</dbReference>
<gene>
    <name evidence="4" type="ORF">KLA_09584</name>
</gene>